<evidence type="ECO:0000313" key="3">
    <source>
        <dbReference type="Proteomes" id="UP000037510"/>
    </source>
</evidence>
<feature type="chain" id="PRO_5005573258" evidence="1">
    <location>
        <begin position="21"/>
        <end position="136"/>
    </location>
</feature>
<dbReference type="Proteomes" id="UP000037510">
    <property type="component" value="Unassembled WGS sequence"/>
</dbReference>
<accession>A0A0L7LCF5</accession>
<keyword evidence="3" id="KW-1185">Reference proteome</keyword>
<gene>
    <name evidence="2" type="ORF">OBRU01_11682</name>
</gene>
<dbReference type="EMBL" id="JTDY01001790">
    <property type="protein sequence ID" value="KOB72876.1"/>
    <property type="molecule type" value="Genomic_DNA"/>
</dbReference>
<dbReference type="AlphaFoldDB" id="A0A0L7LCF5"/>
<comment type="caution">
    <text evidence="2">The sequence shown here is derived from an EMBL/GenBank/DDBJ whole genome shotgun (WGS) entry which is preliminary data.</text>
</comment>
<evidence type="ECO:0000256" key="1">
    <source>
        <dbReference type="SAM" id="SignalP"/>
    </source>
</evidence>
<evidence type="ECO:0000313" key="2">
    <source>
        <dbReference type="EMBL" id="KOB72876.1"/>
    </source>
</evidence>
<organism evidence="2 3">
    <name type="scientific">Operophtera brumata</name>
    <name type="common">Winter moth</name>
    <name type="synonym">Phalaena brumata</name>
    <dbReference type="NCBI Taxonomy" id="104452"/>
    <lineage>
        <taxon>Eukaryota</taxon>
        <taxon>Metazoa</taxon>
        <taxon>Ecdysozoa</taxon>
        <taxon>Arthropoda</taxon>
        <taxon>Hexapoda</taxon>
        <taxon>Insecta</taxon>
        <taxon>Pterygota</taxon>
        <taxon>Neoptera</taxon>
        <taxon>Endopterygota</taxon>
        <taxon>Lepidoptera</taxon>
        <taxon>Glossata</taxon>
        <taxon>Ditrysia</taxon>
        <taxon>Geometroidea</taxon>
        <taxon>Geometridae</taxon>
        <taxon>Larentiinae</taxon>
        <taxon>Operophtera</taxon>
    </lineage>
</organism>
<name>A0A0L7LCF5_OPEBR</name>
<keyword evidence="1" id="KW-0732">Signal</keyword>
<proteinExistence type="predicted"/>
<feature type="signal peptide" evidence="1">
    <location>
        <begin position="1"/>
        <end position="20"/>
    </location>
</feature>
<reference evidence="2 3" key="1">
    <citation type="journal article" date="2015" name="Genome Biol. Evol.">
        <title>The genome of winter moth (Operophtera brumata) provides a genomic perspective on sexual dimorphism and phenology.</title>
        <authorList>
            <person name="Derks M.F."/>
            <person name="Smit S."/>
            <person name="Salis L."/>
            <person name="Schijlen E."/>
            <person name="Bossers A."/>
            <person name="Mateman C."/>
            <person name="Pijl A.S."/>
            <person name="de Ridder D."/>
            <person name="Groenen M.A."/>
            <person name="Visser M.E."/>
            <person name="Megens H.J."/>
        </authorList>
    </citation>
    <scope>NUCLEOTIDE SEQUENCE [LARGE SCALE GENOMIC DNA]</scope>
    <source>
        <strain evidence="2">WM2013NL</strain>
        <tissue evidence="2">Head and thorax</tissue>
    </source>
</reference>
<protein>
    <submittedName>
        <fullName evidence="2">Angiopoietin-like 1</fullName>
    </submittedName>
</protein>
<sequence length="136" mass="15745">MMFPHKTLILLSLFVSFIYGKGNNEFYKKRNRTPTTTAPVIGDSVVEKFVETLITSEKYLKQIDALERKVNHLDANFHEKSNSMLKYLSEMLQLLKSSPTDILEKALTAMKTDLDRLKQTVTTRLHEQPLMRSKLL</sequence>